<protein>
    <submittedName>
        <fullName evidence="5">GntR family transcriptional regulator</fullName>
    </submittedName>
</protein>
<dbReference type="PANTHER" id="PTHR43537">
    <property type="entry name" value="TRANSCRIPTIONAL REGULATOR, GNTR FAMILY"/>
    <property type="match status" value="1"/>
</dbReference>
<evidence type="ECO:0000256" key="2">
    <source>
        <dbReference type="ARBA" id="ARBA00023125"/>
    </source>
</evidence>
<dbReference type="PRINTS" id="PR00035">
    <property type="entry name" value="HTHGNTR"/>
</dbReference>
<dbReference type="Pfam" id="PF00392">
    <property type="entry name" value="GntR"/>
    <property type="match status" value="1"/>
</dbReference>
<dbReference type="STRING" id="1225564.AA309_28260"/>
<dbReference type="Pfam" id="PF07729">
    <property type="entry name" value="FCD"/>
    <property type="match status" value="1"/>
</dbReference>
<evidence type="ECO:0000256" key="1">
    <source>
        <dbReference type="ARBA" id="ARBA00023015"/>
    </source>
</evidence>
<evidence type="ECO:0000313" key="5">
    <source>
        <dbReference type="EMBL" id="KLK89989.1"/>
    </source>
</evidence>
<evidence type="ECO:0000313" key="6">
    <source>
        <dbReference type="Proteomes" id="UP000035489"/>
    </source>
</evidence>
<accession>A0A0H1R4L6</accession>
<dbReference type="InterPro" id="IPR008920">
    <property type="entry name" value="TF_FadR/GntR_C"/>
</dbReference>
<dbReference type="RefSeq" id="WP_047192365.1">
    <property type="nucleotide sequence ID" value="NZ_LCYG01000104.1"/>
</dbReference>
<dbReference type="SMART" id="SM00895">
    <property type="entry name" value="FCD"/>
    <property type="match status" value="1"/>
</dbReference>
<dbReference type="InterPro" id="IPR036390">
    <property type="entry name" value="WH_DNA-bd_sf"/>
</dbReference>
<proteinExistence type="predicted"/>
<dbReference type="SUPFAM" id="SSF48008">
    <property type="entry name" value="GntR ligand-binding domain-like"/>
    <property type="match status" value="1"/>
</dbReference>
<name>A0A0H1R4L6_9HYPH</name>
<dbReference type="InterPro" id="IPR036388">
    <property type="entry name" value="WH-like_DNA-bd_sf"/>
</dbReference>
<dbReference type="AlphaFoldDB" id="A0A0H1R4L6"/>
<dbReference type="GO" id="GO:0003700">
    <property type="term" value="F:DNA-binding transcription factor activity"/>
    <property type="evidence" value="ECO:0007669"/>
    <property type="project" value="InterPro"/>
</dbReference>
<dbReference type="GO" id="GO:0003677">
    <property type="term" value="F:DNA binding"/>
    <property type="evidence" value="ECO:0007669"/>
    <property type="project" value="UniProtKB-KW"/>
</dbReference>
<comment type="caution">
    <text evidence="5">The sequence shown here is derived from an EMBL/GenBank/DDBJ whole genome shotgun (WGS) entry which is preliminary data.</text>
</comment>
<dbReference type="PATRIC" id="fig|1225564.3.peg.180"/>
<dbReference type="SUPFAM" id="SSF46785">
    <property type="entry name" value="Winged helix' DNA-binding domain"/>
    <property type="match status" value="1"/>
</dbReference>
<dbReference type="PROSITE" id="PS50949">
    <property type="entry name" value="HTH_GNTR"/>
    <property type="match status" value="1"/>
</dbReference>
<dbReference type="SMART" id="SM00345">
    <property type="entry name" value="HTH_GNTR"/>
    <property type="match status" value="1"/>
</dbReference>
<keyword evidence="1" id="KW-0805">Transcription regulation</keyword>
<evidence type="ECO:0000256" key="3">
    <source>
        <dbReference type="ARBA" id="ARBA00023163"/>
    </source>
</evidence>
<feature type="domain" description="HTH gntR-type" evidence="4">
    <location>
        <begin position="7"/>
        <end position="75"/>
    </location>
</feature>
<keyword evidence="6" id="KW-1185">Reference proteome</keyword>
<sequence>MDMISEAGVNRGVVTQLRAFLAQAELPEDGRLPPERDLAAALGVTRTELRKALGTLEAEGQIWRHVGKGTFVGNRPTDTLSDIETLAKRTNPAELMRARLIIEPEIARAAALTATPLHLSELRLCQTRTREAATWRQYENWDTRLHRTIAEATQNTPLLGMFDMLNALRRAVTWGRLRANPVKPSPDHHSFAEHEVIITAIENRDMNGAAAAMRTHLQSVERNLLTWQSDAAD</sequence>
<dbReference type="InterPro" id="IPR011711">
    <property type="entry name" value="GntR_C"/>
</dbReference>
<dbReference type="OrthoDB" id="7347280at2"/>
<dbReference type="Gene3D" id="1.10.10.10">
    <property type="entry name" value="Winged helix-like DNA-binding domain superfamily/Winged helix DNA-binding domain"/>
    <property type="match status" value="1"/>
</dbReference>
<organism evidence="5 6">
    <name type="scientific">Microvirga vignae</name>
    <dbReference type="NCBI Taxonomy" id="1225564"/>
    <lineage>
        <taxon>Bacteria</taxon>
        <taxon>Pseudomonadati</taxon>
        <taxon>Pseudomonadota</taxon>
        <taxon>Alphaproteobacteria</taxon>
        <taxon>Hyphomicrobiales</taxon>
        <taxon>Methylobacteriaceae</taxon>
        <taxon>Microvirga</taxon>
    </lineage>
</organism>
<dbReference type="InterPro" id="IPR000524">
    <property type="entry name" value="Tscrpt_reg_HTH_GntR"/>
</dbReference>
<dbReference type="CDD" id="cd07377">
    <property type="entry name" value="WHTH_GntR"/>
    <property type="match status" value="1"/>
</dbReference>
<keyword evidence="2" id="KW-0238">DNA-binding</keyword>
<dbReference type="Proteomes" id="UP000035489">
    <property type="component" value="Unassembled WGS sequence"/>
</dbReference>
<dbReference type="EMBL" id="LCYG01000104">
    <property type="protein sequence ID" value="KLK89989.1"/>
    <property type="molecule type" value="Genomic_DNA"/>
</dbReference>
<gene>
    <name evidence="5" type="ORF">AA309_28260</name>
</gene>
<keyword evidence="3" id="KW-0804">Transcription</keyword>
<dbReference type="Gene3D" id="1.20.120.530">
    <property type="entry name" value="GntR ligand-binding domain-like"/>
    <property type="match status" value="1"/>
</dbReference>
<evidence type="ECO:0000259" key="4">
    <source>
        <dbReference type="PROSITE" id="PS50949"/>
    </source>
</evidence>
<reference evidence="5 6" key="1">
    <citation type="submission" date="2015-05" db="EMBL/GenBank/DDBJ databases">
        <title>Draft genome sequence of Microvirga vignae strain BR3299, a novel nitrogen fixing bacteria isolated from Brazil semi-aired region.</title>
        <authorList>
            <person name="Zilli J.E."/>
            <person name="Passos S.R."/>
            <person name="Leite J."/>
            <person name="Baldani J.I."/>
            <person name="Xavier G.R."/>
            <person name="Rumjaneck N.G."/>
            <person name="Simoes-Araujo J.L."/>
        </authorList>
    </citation>
    <scope>NUCLEOTIDE SEQUENCE [LARGE SCALE GENOMIC DNA]</scope>
    <source>
        <strain evidence="5 6">BR3299</strain>
    </source>
</reference>
<dbReference type="PANTHER" id="PTHR43537:SF5">
    <property type="entry name" value="UXU OPERON TRANSCRIPTIONAL REGULATOR"/>
    <property type="match status" value="1"/>
</dbReference>